<comment type="caution">
    <text evidence="1">The sequence shown here is derived from an EMBL/GenBank/DDBJ whole genome shotgun (WGS) entry which is preliminary data.</text>
</comment>
<accession>A0A2B7WJL8</accession>
<proteinExistence type="predicted"/>
<dbReference type="AlphaFoldDB" id="A0A2B7WJL8"/>
<sequence>MAYVDVVNMIHLDIPGSPDSIAFFNYRLTGEETSEPSDAVDEAMLRQGLRDSGFLSDLQFPRRLGERLTDDAILQSHRLTLLAPPWNFMFCFEVYFLETHRGIYTNDDLDDAVGYLKEYMFRDCSRTIPYPDIQRWAVDFCLHLPRRILSEVNSHYHLRFGRSPIDLST</sequence>
<organism evidence="1 2">
    <name type="scientific">Blastomyces parvus</name>
    <dbReference type="NCBI Taxonomy" id="2060905"/>
    <lineage>
        <taxon>Eukaryota</taxon>
        <taxon>Fungi</taxon>
        <taxon>Dikarya</taxon>
        <taxon>Ascomycota</taxon>
        <taxon>Pezizomycotina</taxon>
        <taxon>Eurotiomycetes</taxon>
        <taxon>Eurotiomycetidae</taxon>
        <taxon>Onygenales</taxon>
        <taxon>Ajellomycetaceae</taxon>
        <taxon>Blastomyces</taxon>
    </lineage>
</organism>
<dbReference type="OrthoDB" id="4182598at2759"/>
<evidence type="ECO:0000313" key="2">
    <source>
        <dbReference type="Proteomes" id="UP000224080"/>
    </source>
</evidence>
<name>A0A2B7WJL8_9EURO</name>
<gene>
    <name evidence="1" type="ORF">GX51_07683</name>
</gene>
<keyword evidence="2" id="KW-1185">Reference proteome</keyword>
<dbReference type="Proteomes" id="UP000224080">
    <property type="component" value="Unassembled WGS sequence"/>
</dbReference>
<evidence type="ECO:0000313" key="1">
    <source>
        <dbReference type="EMBL" id="PGG96729.1"/>
    </source>
</evidence>
<dbReference type="EMBL" id="PDNC01000165">
    <property type="protein sequence ID" value="PGG96729.1"/>
    <property type="molecule type" value="Genomic_DNA"/>
</dbReference>
<dbReference type="STRING" id="2060905.A0A2B7WJL8"/>
<protein>
    <submittedName>
        <fullName evidence="1">Uncharacterized protein</fullName>
    </submittedName>
</protein>
<reference evidence="1 2" key="1">
    <citation type="submission" date="2017-10" db="EMBL/GenBank/DDBJ databases">
        <title>Comparative genomics in systemic dimorphic fungi from Ajellomycetaceae.</title>
        <authorList>
            <person name="Munoz J.F."/>
            <person name="Mcewen J.G."/>
            <person name="Clay O.K."/>
            <person name="Cuomo C.A."/>
        </authorList>
    </citation>
    <scope>NUCLEOTIDE SEQUENCE [LARGE SCALE GENOMIC DNA]</scope>
    <source>
        <strain evidence="1 2">UAMH130</strain>
    </source>
</reference>